<proteinExistence type="predicted"/>
<reference evidence="1 2" key="1">
    <citation type="journal article" date="2009" name="Biosci. Biotechnol. Biochem.">
        <title>WeGAS: a web-based microbial genome annotation system.</title>
        <authorList>
            <person name="Lee D."/>
            <person name="Seo H."/>
            <person name="Park C."/>
            <person name="Park K."/>
        </authorList>
    </citation>
    <scope>NUCLEOTIDE SEQUENCE [LARGE SCALE GENOMIC DNA]</scope>
    <source>
        <strain evidence="2">ATCC 49049 / DSM 4359 / NBRC 107923 / NS-E</strain>
    </source>
</reference>
<gene>
    <name evidence="1" type="ordered locus">CTN_1196</name>
</gene>
<name>B9K8T9_THENN</name>
<accession>B9K8T9</accession>
<sequence length="350" mass="39836">MELLVDSRELKEWLFLLDKLVGTVEPSARFVDFFFRDGLWLRASDNCASVEVFLGKIPRFEGSRRVSLDLLKFFLSDVKVKEVHVTISQDHLVLKAGNEVLDVRCRVGGVPPEDGKEEFLCTLSKREFESSINFASSNLDEGEFLVLLFEEKDVLMFGPSSEIVTLSQISAVPTTSFSLKIPYVTVRHVFKALQRLNVQTLDFYEKSGKLVVKYPYLVMEVCGDRVSVEEREALKRVLSEKVVERLESKKEVLAKLVRKAAVISRGSYATLSRRGNVMRVVVKKKNLSYTAELFVEPGRDFLVVFPSKKLRSALARMEGEKVVLELTERFLKISNLSGTRTVFLELEEFS</sequence>
<evidence type="ECO:0000313" key="2">
    <source>
        <dbReference type="Proteomes" id="UP000000445"/>
    </source>
</evidence>
<dbReference type="EMBL" id="CP000916">
    <property type="protein sequence ID" value="ACM23372.1"/>
    <property type="molecule type" value="Genomic_DNA"/>
</dbReference>
<evidence type="ECO:0008006" key="3">
    <source>
        <dbReference type="Google" id="ProtNLM"/>
    </source>
</evidence>
<dbReference type="eggNOG" id="COG0592">
    <property type="taxonomic scope" value="Bacteria"/>
</dbReference>
<dbReference type="HOGENOM" id="CLU_068031_0_0_0"/>
<dbReference type="Proteomes" id="UP000000445">
    <property type="component" value="Chromosome"/>
</dbReference>
<organism evidence="1 2">
    <name type="scientific">Thermotoga neapolitana (strain ATCC 49049 / DSM 4359 / NBRC 107923 / NS-E)</name>
    <dbReference type="NCBI Taxonomy" id="309803"/>
    <lineage>
        <taxon>Bacteria</taxon>
        <taxon>Thermotogati</taxon>
        <taxon>Thermotogota</taxon>
        <taxon>Thermotogae</taxon>
        <taxon>Thermotogales</taxon>
        <taxon>Thermotogaceae</taxon>
        <taxon>Thermotoga</taxon>
    </lineage>
</organism>
<evidence type="ECO:0000313" key="1">
    <source>
        <dbReference type="EMBL" id="ACM23372.1"/>
    </source>
</evidence>
<dbReference type="RefSeq" id="WP_015919687.1">
    <property type="nucleotide sequence ID" value="NC_011978.1"/>
</dbReference>
<protein>
    <recommendedName>
        <fullName evidence="3">DNA polymerase III subunit beta</fullName>
    </recommendedName>
</protein>
<keyword evidence="2" id="KW-1185">Reference proteome</keyword>
<dbReference type="AlphaFoldDB" id="B9K8T9"/>
<dbReference type="KEGG" id="tna:CTN_1196"/>
<dbReference type="STRING" id="309803.CTN_1196"/>